<keyword evidence="2" id="KW-1185">Reference proteome</keyword>
<gene>
    <name evidence="1" type="ORF">BDN72DRAFT_563178</name>
</gene>
<sequence>MTQLSCRTRVAWWDDAQVPMLKRLLLIEDITPLQPNCFLVVSYQSIRQSVQREQLRIAIYARLILVFDLWGSPTRRNQKKDFLELNQTTQCEKKCMQLELVVRRRSMDWSLNYTADFSRHLPSSQVHAVQVSWPTRTEGFWPFDGWSCQNPPKILEVEQRCLRPLASSNESGKIADPGSRTKELRAPRARTRSSRIVTGLAEWR</sequence>
<accession>A0ACD3BAU8</accession>
<name>A0ACD3BAU8_9AGAR</name>
<evidence type="ECO:0000313" key="1">
    <source>
        <dbReference type="EMBL" id="TFK75208.1"/>
    </source>
</evidence>
<dbReference type="EMBL" id="ML208264">
    <property type="protein sequence ID" value="TFK75208.1"/>
    <property type="molecule type" value="Genomic_DNA"/>
</dbReference>
<organism evidence="1 2">
    <name type="scientific">Pluteus cervinus</name>
    <dbReference type="NCBI Taxonomy" id="181527"/>
    <lineage>
        <taxon>Eukaryota</taxon>
        <taxon>Fungi</taxon>
        <taxon>Dikarya</taxon>
        <taxon>Basidiomycota</taxon>
        <taxon>Agaricomycotina</taxon>
        <taxon>Agaricomycetes</taxon>
        <taxon>Agaricomycetidae</taxon>
        <taxon>Agaricales</taxon>
        <taxon>Pluteineae</taxon>
        <taxon>Pluteaceae</taxon>
        <taxon>Pluteus</taxon>
    </lineage>
</organism>
<reference evidence="1 2" key="1">
    <citation type="journal article" date="2019" name="Nat. Ecol. Evol.">
        <title>Megaphylogeny resolves global patterns of mushroom evolution.</title>
        <authorList>
            <person name="Varga T."/>
            <person name="Krizsan K."/>
            <person name="Foldi C."/>
            <person name="Dima B."/>
            <person name="Sanchez-Garcia M."/>
            <person name="Sanchez-Ramirez S."/>
            <person name="Szollosi G.J."/>
            <person name="Szarkandi J.G."/>
            <person name="Papp V."/>
            <person name="Albert L."/>
            <person name="Andreopoulos W."/>
            <person name="Angelini C."/>
            <person name="Antonin V."/>
            <person name="Barry K.W."/>
            <person name="Bougher N.L."/>
            <person name="Buchanan P."/>
            <person name="Buyck B."/>
            <person name="Bense V."/>
            <person name="Catcheside P."/>
            <person name="Chovatia M."/>
            <person name="Cooper J."/>
            <person name="Damon W."/>
            <person name="Desjardin D."/>
            <person name="Finy P."/>
            <person name="Geml J."/>
            <person name="Haridas S."/>
            <person name="Hughes K."/>
            <person name="Justo A."/>
            <person name="Karasinski D."/>
            <person name="Kautmanova I."/>
            <person name="Kiss B."/>
            <person name="Kocsube S."/>
            <person name="Kotiranta H."/>
            <person name="LaButti K.M."/>
            <person name="Lechner B.E."/>
            <person name="Liimatainen K."/>
            <person name="Lipzen A."/>
            <person name="Lukacs Z."/>
            <person name="Mihaltcheva S."/>
            <person name="Morgado L.N."/>
            <person name="Niskanen T."/>
            <person name="Noordeloos M.E."/>
            <person name="Ohm R.A."/>
            <person name="Ortiz-Santana B."/>
            <person name="Ovrebo C."/>
            <person name="Racz N."/>
            <person name="Riley R."/>
            <person name="Savchenko A."/>
            <person name="Shiryaev A."/>
            <person name="Soop K."/>
            <person name="Spirin V."/>
            <person name="Szebenyi C."/>
            <person name="Tomsovsky M."/>
            <person name="Tulloss R.E."/>
            <person name="Uehling J."/>
            <person name="Grigoriev I.V."/>
            <person name="Vagvolgyi C."/>
            <person name="Papp T."/>
            <person name="Martin F.M."/>
            <person name="Miettinen O."/>
            <person name="Hibbett D.S."/>
            <person name="Nagy L.G."/>
        </authorList>
    </citation>
    <scope>NUCLEOTIDE SEQUENCE [LARGE SCALE GENOMIC DNA]</scope>
    <source>
        <strain evidence="1 2">NL-1719</strain>
    </source>
</reference>
<dbReference type="Proteomes" id="UP000308600">
    <property type="component" value="Unassembled WGS sequence"/>
</dbReference>
<proteinExistence type="predicted"/>
<evidence type="ECO:0000313" key="2">
    <source>
        <dbReference type="Proteomes" id="UP000308600"/>
    </source>
</evidence>
<protein>
    <submittedName>
        <fullName evidence="1">Uncharacterized protein</fullName>
    </submittedName>
</protein>